<dbReference type="EMBL" id="SBII01000017">
    <property type="protein sequence ID" value="RWW91749.1"/>
    <property type="molecule type" value="Genomic_DNA"/>
</dbReference>
<evidence type="ECO:0000256" key="1">
    <source>
        <dbReference type="ARBA" id="ARBA00008270"/>
    </source>
</evidence>
<comment type="similarity">
    <text evidence="1">Belongs to the PhzF family.</text>
</comment>
<dbReference type="OrthoDB" id="9788221at2"/>
<evidence type="ECO:0000256" key="2">
    <source>
        <dbReference type="ARBA" id="ARBA00023235"/>
    </source>
</evidence>
<dbReference type="PIRSF" id="PIRSF016184">
    <property type="entry name" value="PhzC_PhzF"/>
    <property type="match status" value="1"/>
</dbReference>
<gene>
    <name evidence="4" type="ORF">EPI11_17855</name>
</gene>
<protein>
    <submittedName>
        <fullName evidence="4">PhzF family isomerase</fullName>
    </submittedName>
</protein>
<dbReference type="AlphaFoldDB" id="A0A3S3S724"/>
<accession>A0A3S3S724</accession>
<dbReference type="Gene3D" id="3.10.310.10">
    <property type="entry name" value="Diaminopimelate Epimerase, Chain A, domain 1"/>
    <property type="match status" value="2"/>
</dbReference>
<evidence type="ECO:0000313" key="5">
    <source>
        <dbReference type="Proteomes" id="UP000287527"/>
    </source>
</evidence>
<dbReference type="Proteomes" id="UP000287527">
    <property type="component" value="Unassembled WGS sequence"/>
</dbReference>
<dbReference type="RefSeq" id="WP_128391357.1">
    <property type="nucleotide sequence ID" value="NZ_SBII01000017.1"/>
</dbReference>
<dbReference type="Pfam" id="PF02567">
    <property type="entry name" value="PhzC-PhzF"/>
    <property type="match status" value="1"/>
</dbReference>
<name>A0A3S3S724_9FLAO</name>
<dbReference type="PANTHER" id="PTHR13774">
    <property type="entry name" value="PHENAZINE BIOSYNTHESIS PROTEIN"/>
    <property type="match status" value="1"/>
</dbReference>
<dbReference type="NCBIfam" id="NF007625">
    <property type="entry name" value="PRK10281.1"/>
    <property type="match status" value="1"/>
</dbReference>
<proteinExistence type="inferred from homology"/>
<dbReference type="GO" id="GO:0016853">
    <property type="term" value="F:isomerase activity"/>
    <property type="evidence" value="ECO:0007669"/>
    <property type="project" value="UniProtKB-KW"/>
</dbReference>
<dbReference type="SUPFAM" id="SSF54506">
    <property type="entry name" value="Diaminopimelate epimerase-like"/>
    <property type="match status" value="1"/>
</dbReference>
<keyword evidence="2 4" id="KW-0413">Isomerase</keyword>
<dbReference type="PANTHER" id="PTHR13774:SF39">
    <property type="entry name" value="BIOSYNTHESIS PROTEIN, PUTATIVE-RELATED"/>
    <property type="match status" value="1"/>
</dbReference>
<organism evidence="4 5">
    <name type="scientific">Flavobacterium cerinum</name>
    <dbReference type="NCBI Taxonomy" id="2502784"/>
    <lineage>
        <taxon>Bacteria</taxon>
        <taxon>Pseudomonadati</taxon>
        <taxon>Bacteroidota</taxon>
        <taxon>Flavobacteriia</taxon>
        <taxon>Flavobacteriales</taxon>
        <taxon>Flavobacteriaceae</taxon>
        <taxon>Flavobacterium</taxon>
    </lineage>
</organism>
<dbReference type="GO" id="GO:0005737">
    <property type="term" value="C:cytoplasm"/>
    <property type="evidence" value="ECO:0007669"/>
    <property type="project" value="TreeGrafter"/>
</dbReference>
<dbReference type="NCBIfam" id="TIGR00654">
    <property type="entry name" value="PhzF_family"/>
    <property type="match status" value="1"/>
</dbReference>
<keyword evidence="5" id="KW-1185">Reference proteome</keyword>
<reference evidence="4 5" key="1">
    <citation type="submission" date="2019-01" db="EMBL/GenBank/DDBJ databases">
        <title>Flavobacterium sp. nov.,isolated from freshwater.</title>
        <authorList>
            <person name="Zhang R."/>
            <person name="Du Z.-J."/>
        </authorList>
    </citation>
    <scope>NUCLEOTIDE SEQUENCE [LARGE SCALE GENOMIC DNA]</scope>
    <source>
        <strain evidence="4 5">1E403</strain>
    </source>
</reference>
<feature type="active site" evidence="3">
    <location>
        <position position="48"/>
    </location>
</feature>
<evidence type="ECO:0000256" key="3">
    <source>
        <dbReference type="PIRSR" id="PIRSR016184-1"/>
    </source>
</evidence>
<evidence type="ECO:0000313" key="4">
    <source>
        <dbReference type="EMBL" id="RWW91749.1"/>
    </source>
</evidence>
<comment type="caution">
    <text evidence="4">The sequence shown here is derived from an EMBL/GenBank/DDBJ whole genome shotgun (WGS) entry which is preliminary data.</text>
</comment>
<sequence>MISQPILYQIDSFTTEKFKGNPAGVVLNAEELTAEEMQLIARELNNSETAFLYKPINFTADFDYYIRYFTPTVEVPSCGHATIAALYAKAFEDKLDSCTINIKTQIGILPIAIEKQQNDYRITMTQGIFELSAPFETETKQRILDALGLRLEDLNEKCPVQIASTGHSKVMIGIKSRTILNALRPNLTALTDLSSDIGCNGYFVFTLDSDEPEVLTFGRMYAPAIGIAEDPVTGNANGPLGGYLIVNKIVECTGAFFEFTGKQGESINRLGTVNVNVSLENGLPKQVQITGNAVTIFRTSLQ</sequence>
<dbReference type="InterPro" id="IPR003719">
    <property type="entry name" value="Phenazine_PhzF-like"/>
</dbReference>